<evidence type="ECO:0000256" key="4">
    <source>
        <dbReference type="ARBA" id="ARBA00022490"/>
    </source>
</evidence>
<comment type="similarity">
    <text evidence="3">Belongs to the INCENP family.</text>
</comment>
<feature type="compositionally biased region" description="Polar residues" evidence="8">
    <location>
        <begin position="747"/>
        <end position="770"/>
    </location>
</feature>
<dbReference type="PANTHER" id="PTHR13142:SF1">
    <property type="entry name" value="INNER CENTROMERE PROTEIN"/>
    <property type="match status" value="1"/>
</dbReference>
<dbReference type="OrthoDB" id="6123at2759"/>
<evidence type="ECO:0000256" key="6">
    <source>
        <dbReference type="ARBA" id="ARBA00023212"/>
    </source>
</evidence>
<evidence type="ECO:0000256" key="3">
    <source>
        <dbReference type="ARBA" id="ARBA00010042"/>
    </source>
</evidence>
<feature type="compositionally biased region" description="Polar residues" evidence="8">
    <location>
        <begin position="193"/>
        <end position="210"/>
    </location>
</feature>
<feature type="compositionally biased region" description="Low complexity" evidence="8">
    <location>
        <begin position="652"/>
        <end position="677"/>
    </location>
</feature>
<dbReference type="STRING" id="1365824.V5EPM6"/>
<feature type="compositionally biased region" description="Low complexity" evidence="8">
    <location>
        <begin position="1172"/>
        <end position="1199"/>
    </location>
</feature>
<feature type="compositionally biased region" description="Polar residues" evidence="8">
    <location>
        <begin position="320"/>
        <end position="343"/>
    </location>
</feature>
<keyword evidence="11" id="KW-1185">Reference proteome</keyword>
<evidence type="ECO:0000313" key="11">
    <source>
        <dbReference type="Proteomes" id="UP000019377"/>
    </source>
</evidence>
<feature type="domain" description="Inner centromere protein ARK-binding" evidence="9">
    <location>
        <begin position="1476"/>
        <end position="1533"/>
    </location>
</feature>
<feature type="region of interest" description="Disordered" evidence="8">
    <location>
        <begin position="1357"/>
        <end position="1422"/>
    </location>
</feature>
<feature type="compositionally biased region" description="Acidic residues" evidence="8">
    <location>
        <begin position="275"/>
        <end position="285"/>
    </location>
</feature>
<feature type="compositionally biased region" description="Low complexity" evidence="8">
    <location>
        <begin position="1253"/>
        <end position="1265"/>
    </location>
</feature>
<feature type="compositionally biased region" description="Low complexity" evidence="8">
    <location>
        <begin position="772"/>
        <end position="787"/>
    </location>
</feature>
<feature type="region of interest" description="Disordered" evidence="8">
    <location>
        <begin position="140"/>
        <end position="350"/>
    </location>
</feature>
<sequence length="1642" mass="169908">MPAARMASRRVPAFDASASGSASSSTSSSPLTPEAHLLGHVNNIRKCCDISLFHKNLQEQGLDFLADSLLHANDIFAKYATTSRNVASPSKLAGELLKSPTRTRTRGRDLVVAAARTRGAANVSNDPFVDAVEVFDKENAPLPSRSSRSRIATMAEPEKGKGKAKAKPIRAVDEEPSSPLSRPTRRVLGDLNAQKSQSLPPVQTSMTTAKKTGRKNAVAEDDSMAIDASLPTERPSEEAIPRASTPPLHVSPPKTRTQEQLGTLVAQPERLDAISDFDSDDDSEAEQATATAQDRAKDAQSQNAEPTVTSTVVSQSSRSDGNTVSFQPDLNDTVRSSDNTVSGTLVDPKLENARQAASALLTSKLQQQKDGNAEKPIKRTLASYGAKKSLPAAANNARPSNVTTTLHPASTPAGPGFRSSFLNKSLRKQIADHEALESGDDSESDSDEEESGLVAGATFAAMYKKTAANTQANTRVNAAPASNSGASSKKRKSDEALPAASDGALGSSAPPAKMSKLGTAMLAAKSQSQPSAPTPAAKKAPAVGPASKLEQFRNNLAHVARSTGSGASSSSHSQTVASVASTPAEEAAPFSFTSGKSSDADAAAAAAAATHAKSAPASDDSRDLHSRSSDSSSDSTEKIAPGIKSGESTIKASAIPRSPARSPSRAAANSPLPLPARDGSVRKSPRKLAEQMKLSQQEAVRSASPGPKTKDTASLFQSSRNAGPVSKQAPRSPSAQPRSLAALFGSPKQSTKLPTLSTTPAHSPPKNWQGSRLPFAQPFQLQQQAQREANKVLPQTPVEEVVEPVAKEALDSQRVVSAASTILSTSKAGAESQFFDARSRDNTPEPLETPSASAPVATAATTKDAISLSDLKLPASALGKKPAAITAAPATATKQSGIAKGSSLSPKKVAAKALGKAGPTSPTKASSLRAAANAASPSKLKAQASARAAQQSGAPASSASPSRAWGIGEKIKGFLGLHASTTTNASSSAPQTKISASSTFQPRANGVPTSNANAAAPIEKIAAPAAASAPAPATAPVSTPVQPPAIPGALLASPPPSAKAPPVNSTPSSAAASAPANGKLTSIARAELLRKKQVEEEERKAKEKEERRRMLMAKKEERAKAVAEEELEKENRKRARDQNDRVGRSGLEDASIASSTGAPAAIPAALLGNLVVGGSATSGSAHSGSASSRTSAVSSVSSGPPTRPGSALNGSYAGVKSRYMQTSTQQQQQQQAEESNKKRRVTNDKESGMAGLQTQFKQQQQAQHQTAGTRPGTSAATSQIGAPKLVRTVSQSSIRPGAPAQASTQQQQRPQPPQQIKLAMKPGVAAASGFGAAPRIQGAGASAGAGAATASLMANGSKTALGQPSSSLSQPAAKTMANANFSSSNPFQQAKQQQLQMQLQKQKQLQMQQQQQQQAASNAAQAQVAANAAALREQELHRAAQMQFQMQNAAGGRFEEWDDPAAQQPGGGDADEALPDIASEYSDSEDEETIQKRAAMPTWTQGDDLDAALLAQSTVDADEIFGIPQGPVELEKILPGERTANRIRRPRTSSANWSGPDGLAQWEIDRYNKRMGIKGPGVQLTRRDGSHPPPPPPGVMARLSMAQRQSMSHHPLAGASVTAAAASSSSSAAHAVKKDDGRGKPL</sequence>
<feature type="region of interest" description="Disordered" evidence="8">
    <location>
        <begin position="1457"/>
        <end position="1490"/>
    </location>
</feature>
<dbReference type="GO" id="GO:0005634">
    <property type="term" value="C:nucleus"/>
    <property type="evidence" value="ECO:0007669"/>
    <property type="project" value="UniProtKB-SubCell"/>
</dbReference>
<feature type="region of interest" description="Disordered" evidence="8">
    <location>
        <begin position="1539"/>
        <end position="1558"/>
    </location>
</feature>
<feature type="region of interest" description="Disordered" evidence="8">
    <location>
        <begin position="829"/>
        <end position="860"/>
    </location>
</feature>
<feature type="compositionally biased region" description="Polar residues" evidence="8">
    <location>
        <begin position="1357"/>
        <end position="1387"/>
    </location>
</feature>
<evidence type="ECO:0000256" key="2">
    <source>
        <dbReference type="ARBA" id="ARBA00004186"/>
    </source>
</evidence>
<feature type="compositionally biased region" description="Low complexity" evidence="8">
    <location>
        <begin position="1388"/>
        <end position="1422"/>
    </location>
</feature>
<feature type="compositionally biased region" description="Low complexity" evidence="8">
    <location>
        <begin position="562"/>
        <end position="582"/>
    </location>
</feature>
<feature type="compositionally biased region" description="Low complexity" evidence="8">
    <location>
        <begin position="307"/>
        <end position="319"/>
    </location>
</feature>
<feature type="compositionally biased region" description="Polar residues" evidence="8">
    <location>
        <begin position="397"/>
        <end position="408"/>
    </location>
</feature>
<feature type="compositionally biased region" description="Low complexity" evidence="8">
    <location>
        <begin position="16"/>
        <end position="29"/>
    </location>
</feature>
<feature type="compositionally biased region" description="Low complexity" evidence="8">
    <location>
        <begin position="523"/>
        <end position="548"/>
    </location>
</feature>
<evidence type="ECO:0000256" key="7">
    <source>
        <dbReference type="ARBA" id="ARBA00023242"/>
    </source>
</evidence>
<evidence type="ECO:0000313" key="10">
    <source>
        <dbReference type="EMBL" id="EST04898.1"/>
    </source>
</evidence>
<feature type="region of interest" description="Disordered" evidence="8">
    <location>
        <begin position="389"/>
        <end position="453"/>
    </location>
</feature>
<evidence type="ECO:0000256" key="1">
    <source>
        <dbReference type="ARBA" id="ARBA00004123"/>
    </source>
</evidence>
<feature type="compositionally biased region" description="Low complexity" evidence="8">
    <location>
        <begin position="1296"/>
        <end position="1309"/>
    </location>
</feature>
<feature type="region of interest" description="Disordered" evidence="8">
    <location>
        <begin position="887"/>
        <end position="964"/>
    </location>
</feature>
<dbReference type="InterPro" id="IPR005635">
    <property type="entry name" value="Inner_centromere_prot_ARK-bd"/>
</dbReference>
<keyword evidence="6" id="KW-0206">Cytoskeleton</keyword>
<name>V5EPM6_KALBG</name>
<dbReference type="PANTHER" id="PTHR13142">
    <property type="entry name" value="INNER CENTROMERE PROTEIN"/>
    <property type="match status" value="1"/>
</dbReference>
<gene>
    <name evidence="10" type="ORF">PSEUBRA_SCAF7g04432</name>
</gene>
<feature type="compositionally biased region" description="Basic and acidic residues" evidence="8">
    <location>
        <begin position="1632"/>
        <end position="1642"/>
    </location>
</feature>
<protein>
    <recommendedName>
        <fullName evidence="9">Inner centromere protein ARK-binding domain-containing protein</fullName>
    </recommendedName>
</protein>
<feature type="compositionally biased region" description="Polar residues" evidence="8">
    <location>
        <begin position="1266"/>
        <end position="1280"/>
    </location>
</feature>
<dbReference type="HOGENOM" id="CLU_245178_0_0_1"/>
<dbReference type="GO" id="GO:0005819">
    <property type="term" value="C:spindle"/>
    <property type="evidence" value="ECO:0007669"/>
    <property type="project" value="UniProtKB-SubCell"/>
</dbReference>
<evidence type="ECO:0000256" key="5">
    <source>
        <dbReference type="ARBA" id="ARBA00022829"/>
    </source>
</evidence>
<feature type="region of interest" description="Disordered" evidence="8">
    <location>
        <begin position="1"/>
        <end position="31"/>
    </location>
</feature>
<dbReference type="GO" id="GO:0007059">
    <property type="term" value="P:chromosome segregation"/>
    <property type="evidence" value="ECO:0007669"/>
    <property type="project" value="UniProtKB-KW"/>
</dbReference>
<feature type="compositionally biased region" description="Low complexity" evidence="8">
    <location>
        <begin position="477"/>
        <end position="487"/>
    </location>
</feature>
<feature type="compositionally biased region" description="Polar residues" evidence="8">
    <location>
        <begin position="712"/>
        <end position="721"/>
    </location>
</feature>
<accession>V5EPM6</accession>
<feature type="compositionally biased region" description="Acidic residues" evidence="8">
    <location>
        <begin position="437"/>
        <end position="451"/>
    </location>
</feature>
<feature type="compositionally biased region" description="Basic and acidic residues" evidence="8">
    <location>
        <begin position="1136"/>
        <end position="1147"/>
    </location>
</feature>
<feature type="compositionally biased region" description="Low complexity" evidence="8">
    <location>
        <begin position="907"/>
        <end position="964"/>
    </location>
</feature>
<reference evidence="11" key="1">
    <citation type="journal article" date="2013" name="Genome Announc.">
        <title>Draft genome sequence of Pseudozyma brasiliensis sp. nov. strain GHG001, a high producer of endo-1,4-xylanase isolated from an insect pest of sugarcane.</title>
        <authorList>
            <person name="Oliveira J.V.D.C."/>
            <person name="dos Santos R.A.C."/>
            <person name="Borges T.A."/>
            <person name="Riano-Pachon D.M."/>
            <person name="Goldman G.H."/>
        </authorList>
    </citation>
    <scope>NUCLEOTIDE SEQUENCE [LARGE SCALE GENOMIC DNA]</scope>
    <source>
        <strain evidence="11">GHG001</strain>
    </source>
</reference>
<feature type="compositionally biased region" description="Basic and acidic residues" evidence="8">
    <location>
        <begin position="1087"/>
        <end position="1123"/>
    </location>
</feature>
<feature type="region of interest" description="Disordered" evidence="8">
    <location>
        <begin position="1574"/>
        <end position="1642"/>
    </location>
</feature>
<organism evidence="10 11">
    <name type="scientific">Kalmanozyma brasiliensis (strain GHG001)</name>
    <name type="common">Yeast</name>
    <name type="synonym">Pseudozyma brasiliensis</name>
    <dbReference type="NCBI Taxonomy" id="1365824"/>
    <lineage>
        <taxon>Eukaryota</taxon>
        <taxon>Fungi</taxon>
        <taxon>Dikarya</taxon>
        <taxon>Basidiomycota</taxon>
        <taxon>Ustilaginomycotina</taxon>
        <taxon>Ustilaginomycetes</taxon>
        <taxon>Ustilaginales</taxon>
        <taxon>Ustilaginaceae</taxon>
        <taxon>Kalmanozyma</taxon>
    </lineage>
</organism>
<feature type="compositionally biased region" description="Low complexity" evidence="8">
    <location>
        <begin position="600"/>
        <end position="618"/>
    </location>
</feature>
<feature type="region of interest" description="Disordered" evidence="8">
    <location>
        <begin position="981"/>
        <end position="1011"/>
    </location>
</feature>
<dbReference type="RefSeq" id="XP_016289887.1">
    <property type="nucleotide sequence ID" value="XM_016439104.1"/>
</dbReference>
<feature type="region of interest" description="Disordered" evidence="8">
    <location>
        <begin position="1024"/>
        <end position="1156"/>
    </location>
</feature>
<comment type="subcellular location">
    <subcellularLocation>
        <location evidence="2">Cytoplasm</location>
        <location evidence="2">Cytoskeleton</location>
        <location evidence="2">Spindle</location>
    </subcellularLocation>
    <subcellularLocation>
        <location evidence="1">Nucleus</location>
    </subcellularLocation>
</comment>
<feature type="compositionally biased region" description="Low complexity" evidence="8">
    <location>
        <begin position="1060"/>
        <end position="1076"/>
    </location>
</feature>
<feature type="compositionally biased region" description="Low complexity" evidence="8">
    <location>
        <begin position="1024"/>
        <end position="1040"/>
    </location>
</feature>
<proteinExistence type="inferred from homology"/>
<dbReference type="GeneID" id="27421813"/>
<feature type="compositionally biased region" description="Basic and acidic residues" evidence="8">
    <location>
        <begin position="619"/>
        <end position="628"/>
    </location>
</feature>
<feature type="compositionally biased region" description="Polar residues" evidence="8">
    <location>
        <begin position="990"/>
        <end position="1010"/>
    </location>
</feature>
<dbReference type="EMBL" id="KI545893">
    <property type="protein sequence ID" value="EST04898.1"/>
    <property type="molecule type" value="Genomic_DNA"/>
</dbReference>
<feature type="compositionally biased region" description="Low complexity" evidence="8">
    <location>
        <begin position="1613"/>
        <end position="1630"/>
    </location>
</feature>
<dbReference type="OMA" id="FRNNLAH"/>
<dbReference type="Pfam" id="PF03941">
    <property type="entry name" value="INCENP_ARK-bind"/>
    <property type="match status" value="1"/>
</dbReference>
<evidence type="ECO:0000256" key="8">
    <source>
        <dbReference type="SAM" id="MobiDB-lite"/>
    </source>
</evidence>
<feature type="region of interest" description="Disordered" evidence="8">
    <location>
        <begin position="469"/>
        <end position="789"/>
    </location>
</feature>
<dbReference type="eggNOG" id="ENOG502S0AD">
    <property type="taxonomic scope" value="Eukaryota"/>
</dbReference>
<keyword evidence="5" id="KW-0159">Chromosome partition</keyword>
<feature type="region of interest" description="Disordered" evidence="8">
    <location>
        <begin position="1172"/>
        <end position="1325"/>
    </location>
</feature>
<evidence type="ECO:0000259" key="9">
    <source>
        <dbReference type="Pfam" id="PF03941"/>
    </source>
</evidence>
<keyword evidence="7" id="KW-0539">Nucleus</keyword>
<dbReference type="Proteomes" id="UP000019377">
    <property type="component" value="Unassembled WGS sequence"/>
</dbReference>
<feature type="compositionally biased region" description="Low complexity" evidence="8">
    <location>
        <begin position="849"/>
        <end position="860"/>
    </location>
</feature>
<keyword evidence="4" id="KW-0963">Cytoplasm</keyword>